<reference evidence="1 2" key="1">
    <citation type="submission" date="2018-06" db="EMBL/GenBank/DDBJ databases">
        <authorList>
            <consortium name="Pathogen Informatics"/>
            <person name="Doyle S."/>
        </authorList>
    </citation>
    <scope>NUCLEOTIDE SEQUENCE [LARGE SCALE GENOMIC DNA]</scope>
    <source>
        <strain evidence="1 2">NCTC12121</strain>
    </source>
</reference>
<protein>
    <submittedName>
        <fullName evidence="1">Uncharacterized protein</fullName>
    </submittedName>
</protein>
<dbReference type="Proteomes" id="UP000255248">
    <property type="component" value="Unassembled WGS sequence"/>
</dbReference>
<organism evidence="1 2">
    <name type="scientific">Edwardsiella hoshinae</name>
    <dbReference type="NCBI Taxonomy" id="93378"/>
    <lineage>
        <taxon>Bacteria</taxon>
        <taxon>Pseudomonadati</taxon>
        <taxon>Pseudomonadota</taxon>
        <taxon>Gammaproteobacteria</taxon>
        <taxon>Enterobacterales</taxon>
        <taxon>Hafniaceae</taxon>
        <taxon>Edwardsiella</taxon>
    </lineage>
</organism>
<name>A0A376DJV7_9GAMM</name>
<accession>A0A376DJV7</accession>
<sequence>MRSVRVGQLVRPAAVLYCAGRIEKRLAFGAQFSL</sequence>
<dbReference type="EMBL" id="UFXZ01000001">
    <property type="protein sequence ID" value="STC90670.1"/>
    <property type="molecule type" value="Genomic_DNA"/>
</dbReference>
<gene>
    <name evidence="1" type="ORF">NCTC12121_02701</name>
</gene>
<proteinExistence type="predicted"/>
<evidence type="ECO:0000313" key="1">
    <source>
        <dbReference type="EMBL" id="STC90670.1"/>
    </source>
</evidence>
<dbReference type="AlphaFoldDB" id="A0A376DJV7"/>
<evidence type="ECO:0000313" key="2">
    <source>
        <dbReference type="Proteomes" id="UP000255248"/>
    </source>
</evidence>